<evidence type="ECO:0000256" key="6">
    <source>
        <dbReference type="SAM" id="SignalP"/>
    </source>
</evidence>
<name>A0A4R7UQI8_9PSEU</name>
<comment type="similarity">
    <text evidence="1">Belongs to the peptidase S8 family.</text>
</comment>
<feature type="domain" description="P/Homo B" evidence="7">
    <location>
        <begin position="758"/>
        <end position="925"/>
    </location>
</feature>
<evidence type="ECO:0000259" key="7">
    <source>
        <dbReference type="PROSITE" id="PS51829"/>
    </source>
</evidence>
<dbReference type="OrthoDB" id="9813435at2"/>
<feature type="compositionally biased region" description="Basic and acidic residues" evidence="5">
    <location>
        <begin position="165"/>
        <end position="175"/>
    </location>
</feature>
<dbReference type="PANTHER" id="PTHR43806:SF11">
    <property type="entry name" value="CEREVISIN-RELATED"/>
    <property type="match status" value="1"/>
</dbReference>
<dbReference type="GO" id="GO:0006508">
    <property type="term" value="P:proteolysis"/>
    <property type="evidence" value="ECO:0007669"/>
    <property type="project" value="UniProtKB-KW"/>
</dbReference>
<dbReference type="EMBL" id="SOCP01000032">
    <property type="protein sequence ID" value="TDV36066.1"/>
    <property type="molecule type" value="Genomic_DNA"/>
</dbReference>
<dbReference type="Proteomes" id="UP000294927">
    <property type="component" value="Unassembled WGS sequence"/>
</dbReference>
<dbReference type="GO" id="GO:0004252">
    <property type="term" value="F:serine-type endopeptidase activity"/>
    <property type="evidence" value="ECO:0007669"/>
    <property type="project" value="InterPro"/>
</dbReference>
<evidence type="ECO:0000256" key="3">
    <source>
        <dbReference type="ARBA" id="ARBA00022801"/>
    </source>
</evidence>
<dbReference type="Pfam" id="PF01483">
    <property type="entry name" value="P_proprotein"/>
    <property type="match status" value="1"/>
</dbReference>
<proteinExistence type="inferred from homology"/>
<protein>
    <submittedName>
        <fullName evidence="8">Proprotein convertase P-domain-containing protein</fullName>
    </submittedName>
</protein>
<evidence type="ECO:0000313" key="9">
    <source>
        <dbReference type="Proteomes" id="UP000294927"/>
    </source>
</evidence>
<keyword evidence="2" id="KW-0645">Protease</keyword>
<dbReference type="RefSeq" id="WP_133909264.1">
    <property type="nucleotide sequence ID" value="NZ_SOCP01000032.1"/>
</dbReference>
<dbReference type="CDD" id="cd05562">
    <property type="entry name" value="Peptidases_S53_like"/>
    <property type="match status" value="1"/>
</dbReference>
<dbReference type="InterPro" id="IPR023828">
    <property type="entry name" value="Peptidase_S8_Ser-AS"/>
</dbReference>
<dbReference type="InterPro" id="IPR000209">
    <property type="entry name" value="Peptidase_S8/S53_dom"/>
</dbReference>
<dbReference type="Gene3D" id="3.40.50.200">
    <property type="entry name" value="Peptidase S8/S53 domain"/>
    <property type="match status" value="1"/>
</dbReference>
<gene>
    <name evidence="8" type="ORF">CLV71_13244</name>
</gene>
<reference evidence="8 9" key="1">
    <citation type="submission" date="2019-03" db="EMBL/GenBank/DDBJ databases">
        <title>Genomic Encyclopedia of Archaeal and Bacterial Type Strains, Phase II (KMG-II): from individual species to whole genera.</title>
        <authorList>
            <person name="Goeker M."/>
        </authorList>
    </citation>
    <scope>NUCLEOTIDE SEQUENCE [LARGE SCALE GENOMIC DNA]</scope>
    <source>
        <strain evidence="8 9">DSM 45499</strain>
    </source>
</reference>
<dbReference type="PROSITE" id="PS00138">
    <property type="entry name" value="SUBTILASE_SER"/>
    <property type="match status" value="1"/>
</dbReference>
<feature type="signal peptide" evidence="6">
    <location>
        <begin position="1"/>
        <end position="19"/>
    </location>
</feature>
<dbReference type="SUPFAM" id="SSF49785">
    <property type="entry name" value="Galactose-binding domain-like"/>
    <property type="match status" value="1"/>
</dbReference>
<dbReference type="SUPFAM" id="SSF52743">
    <property type="entry name" value="Subtilisin-like"/>
    <property type="match status" value="1"/>
</dbReference>
<dbReference type="PROSITE" id="PS51829">
    <property type="entry name" value="P_HOMO_B"/>
    <property type="match status" value="1"/>
</dbReference>
<dbReference type="InterPro" id="IPR002884">
    <property type="entry name" value="P_dom"/>
</dbReference>
<feature type="chain" id="PRO_5020528842" evidence="6">
    <location>
        <begin position="20"/>
        <end position="925"/>
    </location>
</feature>
<organism evidence="8 9">
    <name type="scientific">Actinophytocola oryzae</name>
    <dbReference type="NCBI Taxonomy" id="502181"/>
    <lineage>
        <taxon>Bacteria</taxon>
        <taxon>Bacillati</taxon>
        <taxon>Actinomycetota</taxon>
        <taxon>Actinomycetes</taxon>
        <taxon>Pseudonocardiales</taxon>
        <taxon>Pseudonocardiaceae</taxon>
    </lineage>
</organism>
<evidence type="ECO:0000256" key="1">
    <source>
        <dbReference type="ARBA" id="ARBA00011073"/>
    </source>
</evidence>
<dbReference type="Gene3D" id="2.60.120.260">
    <property type="entry name" value="Galactose-binding domain-like"/>
    <property type="match status" value="1"/>
</dbReference>
<keyword evidence="9" id="KW-1185">Reference proteome</keyword>
<keyword evidence="4" id="KW-0720">Serine protease</keyword>
<evidence type="ECO:0000256" key="2">
    <source>
        <dbReference type="ARBA" id="ARBA00022670"/>
    </source>
</evidence>
<dbReference type="PANTHER" id="PTHR43806">
    <property type="entry name" value="PEPTIDASE S8"/>
    <property type="match status" value="1"/>
</dbReference>
<accession>A0A4R7UQI8</accession>
<sequence>MTGAACLLAVVGLAGPAVAAPQPGDKTISAEKNAANQIAALQDIKKSLSPAEAKVDSQLVLQQRMTTNRASTTAVPMLQNGVEKTASGKVLVDIRATVSDALLKDLAAKGAAVKAVSTRYGSVRAEVPLSSVNTIAARADVRRVEEADGAMTARELSPNGGKTSSETKEQKEKRIAQNTREAISDRAGAVDSEGDRAHNADTARGDIGVTGVGVKICALSDGVDSLATSQAGGELGDVDVLAGQAGSGDEGTAMLEIIHDVAPNAALGFATAFNSDASFADNIRALRFDRGCDIIVDDIIYFKEAPFQDWIIAQAVNDVIADGALYFSSAGNEGNTADGTAGHWEGDYVNSGQIVGKFAGYAHDFDPGPGTQIFEPLSNESAGAPLILTWADPTGGSANDYDLYILDAAGNVRGTSQSFQTGTQDPYERIDVPSGAGLRIAVVKFTGADRYFSLSALRGRFEDQSDLKAFTTTGVTFGHSAARGAFSVAAAPAADPLPFDLEAGDPPNPAGPFPNAFDSSSKWERFSSDGPRKVFFEADGTPITPGNFSSTGGEVRQKPDITAADGVATSVDGFIPFFGTSAAAPHAAAIAGLVLSGNPGIDPAEVREALTQTAIDLGAPGVDPVTGHGVILADRVLGYTGASPQPLAVPETPKVTADDGGAYVDPGDTLTVSLPVTNQGDGTAVSTSVVLTTSTPGVTITPRAQSYGTIPAGETVVKDYKVTVPASQEVGVPIQFTARVTFAGTFSPKTSSFLVDVGRPSEESVAFAYSGAAVPIPDNSQVGATVSIPVSGFGRASKISFSVDGATCSTATGSTTVGIDHTYVGDLVGQLIAPNGTTATVFSNDGGSGNNFCQVVFDDAAATPFATVEAGDAPYSGTWQPASPLDALRGAAVDGTWKFFVRDTAGADTGSVRAVSLHFNGYVRP</sequence>
<dbReference type="AlphaFoldDB" id="A0A4R7UQI8"/>
<dbReference type="InterPro" id="IPR008979">
    <property type="entry name" value="Galactose-bd-like_sf"/>
</dbReference>
<dbReference type="InterPro" id="IPR036852">
    <property type="entry name" value="Peptidase_S8/S53_dom_sf"/>
</dbReference>
<keyword evidence="3" id="KW-0378">Hydrolase</keyword>
<keyword evidence="6" id="KW-0732">Signal</keyword>
<evidence type="ECO:0000256" key="5">
    <source>
        <dbReference type="SAM" id="MobiDB-lite"/>
    </source>
</evidence>
<dbReference type="InterPro" id="IPR034075">
    <property type="entry name" value="Glr3161-like_dom"/>
</dbReference>
<comment type="caution">
    <text evidence="8">The sequence shown here is derived from an EMBL/GenBank/DDBJ whole genome shotgun (WGS) entry which is preliminary data.</text>
</comment>
<feature type="region of interest" description="Disordered" evidence="5">
    <location>
        <begin position="148"/>
        <end position="179"/>
    </location>
</feature>
<evidence type="ECO:0000256" key="4">
    <source>
        <dbReference type="ARBA" id="ARBA00022825"/>
    </source>
</evidence>
<dbReference type="InterPro" id="IPR050131">
    <property type="entry name" value="Peptidase_S8_subtilisin-like"/>
</dbReference>
<dbReference type="Pfam" id="PF00082">
    <property type="entry name" value="Peptidase_S8"/>
    <property type="match status" value="1"/>
</dbReference>
<evidence type="ECO:0000313" key="8">
    <source>
        <dbReference type="EMBL" id="TDV36066.1"/>
    </source>
</evidence>